<evidence type="ECO:0000313" key="1">
    <source>
        <dbReference type="EMBL" id="GGO08388.1"/>
    </source>
</evidence>
<gene>
    <name evidence="1" type="ORF">GCM10010969_37840</name>
</gene>
<proteinExistence type="predicted"/>
<keyword evidence="2" id="KW-1185">Reference proteome</keyword>
<comment type="caution">
    <text evidence="1">The sequence shown here is derived from an EMBL/GenBank/DDBJ whole genome shotgun (WGS) entry which is preliminary data.</text>
</comment>
<dbReference type="RefSeq" id="WP_018978893.1">
    <property type="nucleotide sequence ID" value="NZ_BMLN01000015.1"/>
</dbReference>
<sequence length="52" mass="5866">MTVEKFAASISLLFVEIGSASAYCEYEDGELFGGHRIHAYFDEEYRLISADI</sequence>
<accession>A0ABQ2LAC3</accession>
<dbReference type="Proteomes" id="UP000606653">
    <property type="component" value="Unassembled WGS sequence"/>
</dbReference>
<reference evidence="2" key="1">
    <citation type="journal article" date="2019" name="Int. J. Syst. Evol. Microbiol.">
        <title>The Global Catalogue of Microorganisms (GCM) 10K type strain sequencing project: providing services to taxonomists for standard genome sequencing and annotation.</title>
        <authorList>
            <consortium name="The Broad Institute Genomics Platform"/>
            <consortium name="The Broad Institute Genome Sequencing Center for Infectious Disease"/>
            <person name="Wu L."/>
            <person name="Ma J."/>
        </authorList>
    </citation>
    <scope>NUCLEOTIDE SEQUENCE [LARGE SCALE GENOMIC DNA]</scope>
    <source>
        <strain evidence="2">CGMCC 1.6964</strain>
    </source>
</reference>
<name>A0ABQ2LAC3_9BACL</name>
<dbReference type="EMBL" id="BMLN01000015">
    <property type="protein sequence ID" value="GGO08388.1"/>
    <property type="molecule type" value="Genomic_DNA"/>
</dbReference>
<organism evidence="1 2">
    <name type="scientific">Saccharibacillus kuerlensis</name>
    <dbReference type="NCBI Taxonomy" id="459527"/>
    <lineage>
        <taxon>Bacteria</taxon>
        <taxon>Bacillati</taxon>
        <taxon>Bacillota</taxon>
        <taxon>Bacilli</taxon>
        <taxon>Bacillales</taxon>
        <taxon>Paenibacillaceae</taxon>
        <taxon>Saccharibacillus</taxon>
    </lineage>
</organism>
<evidence type="ECO:0000313" key="2">
    <source>
        <dbReference type="Proteomes" id="UP000606653"/>
    </source>
</evidence>
<protein>
    <submittedName>
        <fullName evidence="1">Uncharacterized protein</fullName>
    </submittedName>
</protein>